<feature type="domain" description="Methyltransferase type 11" evidence="4">
    <location>
        <begin position="41"/>
        <end position="128"/>
    </location>
</feature>
<evidence type="ECO:0000313" key="6">
    <source>
        <dbReference type="Proteomes" id="UP001218638"/>
    </source>
</evidence>
<dbReference type="Proteomes" id="UP001218638">
    <property type="component" value="Chromosome"/>
</dbReference>
<sequence length="246" mass="27084">MARNDHFSAFAATYAQFRPTYPDALFGWLARQSDAHGHAWDCATGNGQAAHQLTPHFERVTATDVGAAMIAHAPPHPRITFAVGSAEHPPIADHDVNLITVAQALHWFDLPAFWQTCQRVLQPHGVLAYWGYLLPQITPAVDALVIAYHDDAVGPYWPDDRGPLLTHYANVCPPAERIPTPTFAMNATWTVDQLIGMLDSWSATHRARAATGSDPLAPFGARLREAWGAEATRPVSWPITVHAFRF</sequence>
<dbReference type="SUPFAM" id="SSF53335">
    <property type="entry name" value="S-adenosyl-L-methionine-dependent methyltransferases"/>
    <property type="match status" value="1"/>
</dbReference>
<dbReference type="InterPro" id="IPR029063">
    <property type="entry name" value="SAM-dependent_MTases_sf"/>
</dbReference>
<evidence type="ECO:0000256" key="3">
    <source>
        <dbReference type="ARBA" id="ARBA00022679"/>
    </source>
</evidence>
<name>A0AAE9ZYB2_9BACT</name>
<dbReference type="EMBL" id="CP119075">
    <property type="protein sequence ID" value="WED63418.1"/>
    <property type="molecule type" value="Genomic_DNA"/>
</dbReference>
<proteinExistence type="inferred from homology"/>
<dbReference type="KEGG" id="slom:PXH66_13850"/>
<protein>
    <submittedName>
        <fullName evidence="5">Class I SAM-dependent methyltransferase</fullName>
    </submittedName>
</protein>
<dbReference type="GO" id="GO:0032259">
    <property type="term" value="P:methylation"/>
    <property type="evidence" value="ECO:0007669"/>
    <property type="project" value="UniProtKB-KW"/>
</dbReference>
<dbReference type="Gene3D" id="3.40.50.150">
    <property type="entry name" value="Vaccinia Virus protein VP39"/>
    <property type="match status" value="1"/>
</dbReference>
<comment type="similarity">
    <text evidence="1">Belongs to the methyltransferase superfamily.</text>
</comment>
<evidence type="ECO:0000256" key="2">
    <source>
        <dbReference type="ARBA" id="ARBA00022603"/>
    </source>
</evidence>
<evidence type="ECO:0000259" key="4">
    <source>
        <dbReference type="Pfam" id="PF08241"/>
    </source>
</evidence>
<dbReference type="RefSeq" id="WP_330929205.1">
    <property type="nucleotide sequence ID" value="NZ_CP119075.1"/>
</dbReference>
<keyword evidence="2 5" id="KW-0489">Methyltransferase</keyword>
<dbReference type="AlphaFoldDB" id="A0AAE9ZYB2"/>
<keyword evidence="3" id="KW-0808">Transferase</keyword>
<keyword evidence="6" id="KW-1185">Reference proteome</keyword>
<evidence type="ECO:0000256" key="1">
    <source>
        <dbReference type="ARBA" id="ARBA00008361"/>
    </source>
</evidence>
<dbReference type="GO" id="GO:0008757">
    <property type="term" value="F:S-adenosylmethionine-dependent methyltransferase activity"/>
    <property type="evidence" value="ECO:0007669"/>
    <property type="project" value="InterPro"/>
</dbReference>
<dbReference type="Pfam" id="PF08241">
    <property type="entry name" value="Methyltransf_11"/>
    <property type="match status" value="1"/>
</dbReference>
<organism evidence="5 6">
    <name type="scientific">Synoicihabitans lomoniglobus</name>
    <dbReference type="NCBI Taxonomy" id="2909285"/>
    <lineage>
        <taxon>Bacteria</taxon>
        <taxon>Pseudomonadati</taxon>
        <taxon>Verrucomicrobiota</taxon>
        <taxon>Opitutia</taxon>
        <taxon>Opitutales</taxon>
        <taxon>Opitutaceae</taxon>
        <taxon>Synoicihabitans</taxon>
    </lineage>
</organism>
<gene>
    <name evidence="5" type="ORF">PXH66_13850</name>
</gene>
<dbReference type="PANTHER" id="PTHR44942">
    <property type="entry name" value="METHYLTRANSF_11 DOMAIN-CONTAINING PROTEIN"/>
    <property type="match status" value="1"/>
</dbReference>
<dbReference type="InterPro" id="IPR051052">
    <property type="entry name" value="Diverse_substrate_MTase"/>
</dbReference>
<dbReference type="InterPro" id="IPR013216">
    <property type="entry name" value="Methyltransf_11"/>
</dbReference>
<dbReference type="PANTHER" id="PTHR44942:SF4">
    <property type="entry name" value="METHYLTRANSFERASE TYPE 11 DOMAIN-CONTAINING PROTEIN"/>
    <property type="match status" value="1"/>
</dbReference>
<evidence type="ECO:0000313" key="5">
    <source>
        <dbReference type="EMBL" id="WED63418.1"/>
    </source>
</evidence>
<accession>A0AAE9ZYB2</accession>
<dbReference type="CDD" id="cd02440">
    <property type="entry name" value="AdoMet_MTases"/>
    <property type="match status" value="1"/>
</dbReference>
<reference evidence="5" key="1">
    <citation type="submission" date="2023-03" db="EMBL/GenBank/DDBJ databases">
        <title>Lomoglobus Profundus gen. nov., sp. nov., a novel member of the phylum Verrucomicrobia, isolated from deep-marine sediment of South China Sea.</title>
        <authorList>
            <person name="Ahmad T."/>
            <person name="Ishaq S.E."/>
            <person name="Wang F."/>
        </authorList>
    </citation>
    <scope>NUCLEOTIDE SEQUENCE</scope>
    <source>
        <strain evidence="5">LMO-M01</strain>
    </source>
</reference>